<organism evidence="2 3">
    <name type="scientific">Actinokineospora bangkokensis</name>
    <dbReference type="NCBI Taxonomy" id="1193682"/>
    <lineage>
        <taxon>Bacteria</taxon>
        <taxon>Bacillati</taxon>
        <taxon>Actinomycetota</taxon>
        <taxon>Actinomycetes</taxon>
        <taxon>Pseudonocardiales</taxon>
        <taxon>Pseudonocardiaceae</taxon>
        <taxon>Actinokineospora</taxon>
    </lineage>
</organism>
<proteinExistence type="predicted"/>
<dbReference type="Proteomes" id="UP000186040">
    <property type="component" value="Unassembled WGS sequence"/>
</dbReference>
<evidence type="ECO:0000313" key="2">
    <source>
        <dbReference type="EMBL" id="OLR93345.1"/>
    </source>
</evidence>
<gene>
    <name evidence="2" type="ORF">BJP25_17900</name>
</gene>
<reference evidence="2 3" key="1">
    <citation type="submission" date="2016-10" db="EMBL/GenBank/DDBJ databases">
        <title>The Draft Genome Sequence of Actinokineospora bangkokensis 44EHWT reveals the biosynthetic pathway of antifungal compounds Thailandins with unusual extender unit butylmalonyl-CoA.</title>
        <authorList>
            <person name="Greule A."/>
            <person name="Intra B."/>
            <person name="Flemming S."/>
            <person name="Rommel M.G."/>
            <person name="Panbangred W."/>
            <person name="Bechthold A."/>
        </authorList>
    </citation>
    <scope>NUCLEOTIDE SEQUENCE [LARGE SCALE GENOMIC DNA]</scope>
    <source>
        <strain evidence="2 3">44EHW</strain>
    </source>
</reference>
<dbReference type="EMBL" id="MKQR01000011">
    <property type="protein sequence ID" value="OLR93345.1"/>
    <property type="molecule type" value="Genomic_DNA"/>
</dbReference>
<dbReference type="STRING" id="1193682.BJP25_17900"/>
<dbReference type="RefSeq" id="WP_075975048.1">
    <property type="nucleotide sequence ID" value="NZ_MKQR01000011.1"/>
</dbReference>
<protein>
    <recommendedName>
        <fullName evidence="4">WXG100 family type VII secretion target</fullName>
    </recommendedName>
</protein>
<accession>A0A1Q9LMV5</accession>
<evidence type="ECO:0008006" key="4">
    <source>
        <dbReference type="Google" id="ProtNLM"/>
    </source>
</evidence>
<dbReference type="AlphaFoldDB" id="A0A1Q9LMV5"/>
<feature type="region of interest" description="Disordered" evidence="1">
    <location>
        <begin position="86"/>
        <end position="105"/>
    </location>
</feature>
<keyword evidence="3" id="KW-1185">Reference proteome</keyword>
<sequence length="105" mass="11232">MSNNGRNAYSDQALISVINGTDTAISSMNQVSGQVGSVAAVMPMVNNSESGIKLRNAFTTWTSDFNRVVQMMTDLNYKAKDLLRVNRSTNTDASTTANGPSSGQH</sequence>
<dbReference type="OrthoDB" id="3695063at2"/>
<evidence type="ECO:0000256" key="1">
    <source>
        <dbReference type="SAM" id="MobiDB-lite"/>
    </source>
</evidence>
<evidence type="ECO:0000313" key="3">
    <source>
        <dbReference type="Proteomes" id="UP000186040"/>
    </source>
</evidence>
<comment type="caution">
    <text evidence="2">The sequence shown here is derived from an EMBL/GenBank/DDBJ whole genome shotgun (WGS) entry which is preliminary data.</text>
</comment>
<name>A0A1Q9LMV5_9PSEU</name>